<reference evidence="3 4" key="1">
    <citation type="submission" date="2020-02" db="EMBL/GenBank/DDBJ databases">
        <authorList>
            <person name="Hogendoorn C."/>
        </authorList>
    </citation>
    <scope>NUCLEOTIDE SEQUENCE [LARGE SCALE GENOMIC DNA]</scope>
    <source>
        <strain evidence="3">METHB21</strain>
    </source>
</reference>
<evidence type="ECO:0000256" key="1">
    <source>
        <dbReference type="ARBA" id="ARBA00009617"/>
    </source>
</evidence>
<dbReference type="InterPro" id="IPR036259">
    <property type="entry name" value="MFS_trans_sf"/>
</dbReference>
<feature type="transmembrane region" description="Helical" evidence="2">
    <location>
        <begin position="180"/>
        <end position="204"/>
    </location>
</feature>
<dbReference type="EMBL" id="CADCXN010000047">
    <property type="protein sequence ID" value="CAA9890249.1"/>
    <property type="molecule type" value="Genomic_DNA"/>
</dbReference>
<comment type="caution">
    <text evidence="3">The sequence shown here is derived from an EMBL/GenBank/DDBJ whole genome shotgun (WGS) entry which is preliminary data.</text>
</comment>
<dbReference type="AlphaFoldDB" id="A0A8S0XRU0"/>
<dbReference type="GO" id="GO:0015293">
    <property type="term" value="F:symporter activity"/>
    <property type="evidence" value="ECO:0007669"/>
    <property type="project" value="InterPro"/>
</dbReference>
<dbReference type="Gene3D" id="1.20.1250.20">
    <property type="entry name" value="MFS general substrate transporter like domains"/>
    <property type="match status" value="2"/>
</dbReference>
<proteinExistence type="inferred from homology"/>
<dbReference type="PANTHER" id="PTHR11328:SF24">
    <property type="entry name" value="MAJOR FACILITATOR SUPERFAMILY (MFS) PROFILE DOMAIN-CONTAINING PROTEIN"/>
    <property type="match status" value="1"/>
</dbReference>
<feature type="transmembrane region" description="Helical" evidence="2">
    <location>
        <begin position="152"/>
        <end position="174"/>
    </location>
</feature>
<dbReference type="Proteomes" id="UP000494216">
    <property type="component" value="Unassembled WGS sequence"/>
</dbReference>
<accession>A0A8S0XRU0</accession>
<keyword evidence="4" id="KW-1185">Reference proteome</keyword>
<feature type="transmembrane region" description="Helical" evidence="2">
    <location>
        <begin position="236"/>
        <end position="257"/>
    </location>
</feature>
<dbReference type="PANTHER" id="PTHR11328">
    <property type="entry name" value="MAJOR FACILITATOR SUPERFAMILY DOMAIN-CONTAINING PROTEIN"/>
    <property type="match status" value="1"/>
</dbReference>
<feature type="transmembrane region" description="Helical" evidence="2">
    <location>
        <begin position="88"/>
        <end position="106"/>
    </location>
</feature>
<dbReference type="SUPFAM" id="SSF103473">
    <property type="entry name" value="MFS general substrate transporter"/>
    <property type="match status" value="1"/>
</dbReference>
<comment type="similarity">
    <text evidence="1">Belongs to the sodium:galactoside symporter (TC 2.A.2) family.</text>
</comment>
<feature type="transmembrane region" description="Helical" evidence="2">
    <location>
        <begin position="112"/>
        <end position="131"/>
    </location>
</feature>
<keyword evidence="2" id="KW-0472">Membrane</keyword>
<feature type="transmembrane region" description="Helical" evidence="2">
    <location>
        <begin position="48"/>
        <end position="67"/>
    </location>
</feature>
<feature type="transmembrane region" description="Helical" evidence="2">
    <location>
        <begin position="21"/>
        <end position="42"/>
    </location>
</feature>
<keyword evidence="2" id="KW-0812">Transmembrane</keyword>
<sequence>MQEKTLTTDHPLSRMLMVFYGLPHLTHAIVALPLALFIPSYYADELALPMASVGLAIAASRLLDIISDPVVGIISDRLQTRWGRRKPWLALGTPLLILSAWMVFVPGEGISVAYLFGWTSLLYLAYTFVDLPYKAWGAELSTHYSERSRVTAWREAFGAFGQILFLGTLMAMALKDITDVRLQLLAIAILIVISQPLLVTVTLWKVPERMPEVLAGSEQTISKGWQALALLGKNRAFLRTLAAVVLFGTAVLMQATLHRFVLNHIVKAPDLFAPMILAENIGSILCLPLWIWISDHIGKHRAVSLAALWIALWSVFLPVVGEGDSVLYVTLILLRGSSLASIFFLSSSIGADVVDYDTVVSGKQRTGLYFSVWGMASKLSIGLGVVLGTSLPAFFGFNPAETTHTAAAISSLMVIYGWLPCLILVLGVPFLWNFPIDKKHQQELRNKITAALMVEDLSSTGK</sequence>
<evidence type="ECO:0000313" key="4">
    <source>
        <dbReference type="Proteomes" id="UP000494216"/>
    </source>
</evidence>
<feature type="transmembrane region" description="Helical" evidence="2">
    <location>
        <begin position="272"/>
        <end position="293"/>
    </location>
</feature>
<dbReference type="GO" id="GO:0005886">
    <property type="term" value="C:plasma membrane"/>
    <property type="evidence" value="ECO:0007669"/>
    <property type="project" value="TreeGrafter"/>
</dbReference>
<feature type="transmembrane region" description="Helical" evidence="2">
    <location>
        <begin position="367"/>
        <end position="395"/>
    </location>
</feature>
<dbReference type="GO" id="GO:0008643">
    <property type="term" value="P:carbohydrate transport"/>
    <property type="evidence" value="ECO:0007669"/>
    <property type="project" value="InterPro"/>
</dbReference>
<protein>
    <submittedName>
        <fullName evidence="3">Na+/melibiose symporter-like transporter</fullName>
    </submittedName>
</protein>
<feature type="transmembrane region" description="Helical" evidence="2">
    <location>
        <begin position="326"/>
        <end position="346"/>
    </location>
</feature>
<dbReference type="RefSeq" id="WP_174625202.1">
    <property type="nucleotide sequence ID" value="NZ_CADCXN010000047.1"/>
</dbReference>
<dbReference type="Pfam" id="PF13347">
    <property type="entry name" value="MFS_2"/>
    <property type="match status" value="1"/>
</dbReference>
<evidence type="ECO:0000313" key="3">
    <source>
        <dbReference type="EMBL" id="CAA9890249.1"/>
    </source>
</evidence>
<organism evidence="3 4">
    <name type="scientific">Candidatus Methylobacter favarea</name>
    <dbReference type="NCBI Taxonomy" id="2707345"/>
    <lineage>
        <taxon>Bacteria</taxon>
        <taxon>Pseudomonadati</taxon>
        <taxon>Pseudomonadota</taxon>
        <taxon>Gammaproteobacteria</taxon>
        <taxon>Methylococcales</taxon>
        <taxon>Methylococcaceae</taxon>
        <taxon>Methylobacter</taxon>
    </lineage>
</organism>
<feature type="transmembrane region" description="Helical" evidence="2">
    <location>
        <begin position="407"/>
        <end position="432"/>
    </location>
</feature>
<feature type="transmembrane region" description="Helical" evidence="2">
    <location>
        <begin position="302"/>
        <end position="320"/>
    </location>
</feature>
<name>A0A8S0XRU0_9GAMM</name>
<keyword evidence="2" id="KW-1133">Transmembrane helix</keyword>
<dbReference type="InterPro" id="IPR039672">
    <property type="entry name" value="MFS_2"/>
</dbReference>
<gene>
    <name evidence="3" type="ORF">METHB2_20080</name>
</gene>
<evidence type="ECO:0000256" key="2">
    <source>
        <dbReference type="SAM" id="Phobius"/>
    </source>
</evidence>